<gene>
    <name evidence="1" type="ORF">L6452_08409</name>
</gene>
<proteinExistence type="predicted"/>
<reference evidence="1 2" key="2">
    <citation type="journal article" date="2022" name="Mol. Ecol. Resour.">
        <title>The genomes of chicory, endive, great burdock and yacon provide insights into Asteraceae paleo-polyploidization history and plant inulin production.</title>
        <authorList>
            <person name="Fan W."/>
            <person name="Wang S."/>
            <person name="Wang H."/>
            <person name="Wang A."/>
            <person name="Jiang F."/>
            <person name="Liu H."/>
            <person name="Zhao H."/>
            <person name="Xu D."/>
            <person name="Zhang Y."/>
        </authorList>
    </citation>
    <scope>NUCLEOTIDE SEQUENCE [LARGE SCALE GENOMIC DNA]</scope>
    <source>
        <strain evidence="2">cv. Niubang</strain>
    </source>
</reference>
<comment type="caution">
    <text evidence="1">The sequence shown here is derived from an EMBL/GenBank/DDBJ whole genome shotgun (WGS) entry which is preliminary data.</text>
</comment>
<keyword evidence="2" id="KW-1185">Reference proteome</keyword>
<evidence type="ECO:0000313" key="2">
    <source>
        <dbReference type="Proteomes" id="UP001055879"/>
    </source>
</evidence>
<accession>A0ACB9DH77</accession>
<organism evidence="1 2">
    <name type="scientific">Arctium lappa</name>
    <name type="common">Greater burdock</name>
    <name type="synonym">Lappa major</name>
    <dbReference type="NCBI Taxonomy" id="4217"/>
    <lineage>
        <taxon>Eukaryota</taxon>
        <taxon>Viridiplantae</taxon>
        <taxon>Streptophyta</taxon>
        <taxon>Embryophyta</taxon>
        <taxon>Tracheophyta</taxon>
        <taxon>Spermatophyta</taxon>
        <taxon>Magnoliopsida</taxon>
        <taxon>eudicotyledons</taxon>
        <taxon>Gunneridae</taxon>
        <taxon>Pentapetalae</taxon>
        <taxon>asterids</taxon>
        <taxon>campanulids</taxon>
        <taxon>Asterales</taxon>
        <taxon>Asteraceae</taxon>
        <taxon>Carduoideae</taxon>
        <taxon>Cardueae</taxon>
        <taxon>Arctiinae</taxon>
        <taxon>Arctium</taxon>
    </lineage>
</organism>
<dbReference type="EMBL" id="CM042049">
    <property type="protein sequence ID" value="KAI3745994.1"/>
    <property type="molecule type" value="Genomic_DNA"/>
</dbReference>
<evidence type="ECO:0000313" key="1">
    <source>
        <dbReference type="EMBL" id="KAI3745994.1"/>
    </source>
</evidence>
<reference evidence="2" key="1">
    <citation type="journal article" date="2022" name="Mol. Ecol. Resour.">
        <title>The genomes of chicory, endive, great burdock and yacon provide insights into Asteraceae palaeo-polyploidization history and plant inulin production.</title>
        <authorList>
            <person name="Fan W."/>
            <person name="Wang S."/>
            <person name="Wang H."/>
            <person name="Wang A."/>
            <person name="Jiang F."/>
            <person name="Liu H."/>
            <person name="Zhao H."/>
            <person name="Xu D."/>
            <person name="Zhang Y."/>
        </authorList>
    </citation>
    <scope>NUCLEOTIDE SEQUENCE [LARGE SCALE GENOMIC DNA]</scope>
    <source>
        <strain evidence="2">cv. Niubang</strain>
    </source>
</reference>
<name>A0ACB9DH77_ARCLA</name>
<sequence length="251" mass="27710">MMLATTILPAPPATPYVLGTHFKSVRAIESLVAQLFQSGQYPRGGVALARVVESLVAQLFQSGQYPRGGVALASQRVFQSTILNLHTEGLSSHQGKGYSTKVWNSVIRGLEISCGMNFKSKLQACTWTFLLRHNWPIHLLEEMKIQIGSMQCVLEFATAICPARRKAGLPLLFVIGRSLPFSSKKVESEYGLATNEKIEIHGVRDEDDDAEIDTEQNLLLLPELVFGDNIVDASLLVLDFAILMITRDLLI</sequence>
<dbReference type="Proteomes" id="UP001055879">
    <property type="component" value="Linkage Group LG03"/>
</dbReference>
<protein>
    <submittedName>
        <fullName evidence="1">Uncharacterized protein</fullName>
    </submittedName>
</protein>